<comment type="caution">
    <text evidence="1">The sequence shown here is derived from an EMBL/GenBank/DDBJ whole genome shotgun (WGS) entry which is preliminary data.</text>
</comment>
<organism evidence="1 2">
    <name type="scientific">Senna tora</name>
    <dbReference type="NCBI Taxonomy" id="362788"/>
    <lineage>
        <taxon>Eukaryota</taxon>
        <taxon>Viridiplantae</taxon>
        <taxon>Streptophyta</taxon>
        <taxon>Embryophyta</taxon>
        <taxon>Tracheophyta</taxon>
        <taxon>Spermatophyta</taxon>
        <taxon>Magnoliopsida</taxon>
        <taxon>eudicotyledons</taxon>
        <taxon>Gunneridae</taxon>
        <taxon>Pentapetalae</taxon>
        <taxon>rosids</taxon>
        <taxon>fabids</taxon>
        <taxon>Fabales</taxon>
        <taxon>Fabaceae</taxon>
        <taxon>Caesalpinioideae</taxon>
        <taxon>Cassia clade</taxon>
        <taxon>Senna</taxon>
    </lineage>
</organism>
<proteinExistence type="predicted"/>
<dbReference type="AlphaFoldDB" id="A0A834SNS7"/>
<sequence>MANWLPSGPLLWRIGAGLLGCLKVAT</sequence>
<name>A0A834SNS7_9FABA</name>
<keyword evidence="2" id="KW-1185">Reference proteome</keyword>
<evidence type="ECO:0000313" key="2">
    <source>
        <dbReference type="Proteomes" id="UP000634136"/>
    </source>
</evidence>
<protein>
    <submittedName>
        <fullName evidence="1">Endoribonuclease Dicer-like protein 1</fullName>
    </submittedName>
</protein>
<gene>
    <name evidence="1" type="ORF">G2W53_044460</name>
</gene>
<dbReference type="EMBL" id="JAAIUW010000050">
    <property type="protein sequence ID" value="KAF7801014.1"/>
    <property type="molecule type" value="Genomic_DNA"/>
</dbReference>
<reference evidence="1" key="1">
    <citation type="submission" date="2020-09" db="EMBL/GenBank/DDBJ databases">
        <title>Genome-Enabled Discovery of Anthraquinone Biosynthesis in Senna tora.</title>
        <authorList>
            <person name="Kang S.-H."/>
            <person name="Pandey R.P."/>
            <person name="Lee C.-M."/>
            <person name="Sim J.-S."/>
            <person name="Jeong J.-T."/>
            <person name="Choi B.-S."/>
            <person name="Jung M."/>
            <person name="Ginzburg D."/>
            <person name="Zhao K."/>
            <person name="Won S.Y."/>
            <person name="Oh T.-J."/>
            <person name="Yu Y."/>
            <person name="Kim N.-H."/>
            <person name="Lee O.R."/>
            <person name="Lee T.-H."/>
            <person name="Bashyal P."/>
            <person name="Kim T.-S."/>
            <person name="Lee W.-H."/>
            <person name="Kawkins C."/>
            <person name="Kim C.-K."/>
            <person name="Kim J.S."/>
            <person name="Ahn B.O."/>
            <person name="Rhee S.Y."/>
            <person name="Sohng J.K."/>
        </authorList>
    </citation>
    <scope>NUCLEOTIDE SEQUENCE</scope>
    <source>
        <tissue evidence="1">Leaf</tissue>
    </source>
</reference>
<evidence type="ECO:0000313" key="1">
    <source>
        <dbReference type="EMBL" id="KAF7801014.1"/>
    </source>
</evidence>
<dbReference type="Proteomes" id="UP000634136">
    <property type="component" value="Unassembled WGS sequence"/>
</dbReference>
<accession>A0A834SNS7</accession>